<dbReference type="AlphaFoldDB" id="N9DPL4"/>
<comment type="caution">
    <text evidence="3">The sequence shown here is derived from an EMBL/GenBank/DDBJ whole genome shotgun (WGS) entry which is preliminary data.</text>
</comment>
<keyword evidence="4" id="KW-1185">Reference proteome</keyword>
<dbReference type="PATRIC" id="fig|1120925.3.peg.2148"/>
<accession>N9DPL4</accession>
<dbReference type="OrthoDB" id="3266537at2"/>
<dbReference type="eggNOG" id="COG2334">
    <property type="taxonomic scope" value="Bacteria"/>
</dbReference>
<dbReference type="Gene3D" id="3.90.1200.10">
    <property type="match status" value="1"/>
</dbReference>
<comment type="similarity">
    <text evidence="1">Belongs to the pseudomonas-type ThrB family.</text>
</comment>
<dbReference type="PANTHER" id="PTHR21064">
    <property type="entry name" value="AMINOGLYCOSIDE PHOSPHOTRANSFERASE DOMAIN-CONTAINING PROTEIN-RELATED"/>
    <property type="match status" value="1"/>
</dbReference>
<feature type="domain" description="Aminoglycoside phosphotransferase" evidence="2">
    <location>
        <begin position="56"/>
        <end position="286"/>
    </location>
</feature>
<dbReference type="InterPro" id="IPR050249">
    <property type="entry name" value="Pseudomonas-type_ThrB"/>
</dbReference>
<dbReference type="GO" id="GO:0009088">
    <property type="term" value="P:threonine biosynthetic process"/>
    <property type="evidence" value="ECO:0007669"/>
    <property type="project" value="TreeGrafter"/>
</dbReference>
<dbReference type="EMBL" id="APQD01000013">
    <property type="protein sequence ID" value="ENV82635.1"/>
    <property type="molecule type" value="Genomic_DNA"/>
</dbReference>
<protein>
    <recommendedName>
        <fullName evidence="2">Aminoglycoside phosphotransferase domain-containing protein</fullName>
    </recommendedName>
</protein>
<gene>
    <name evidence="3" type="ORF">F941_02029</name>
</gene>
<dbReference type="Gene3D" id="3.30.200.20">
    <property type="entry name" value="Phosphorylase Kinase, domain 1"/>
    <property type="match status" value="1"/>
</dbReference>
<evidence type="ECO:0000313" key="3">
    <source>
        <dbReference type="EMBL" id="ENV82635.1"/>
    </source>
</evidence>
<dbReference type="RefSeq" id="WP_005010837.1">
    <property type="nucleotide sequence ID" value="NZ_KB849727.1"/>
</dbReference>
<dbReference type="Proteomes" id="UP000018460">
    <property type="component" value="Unassembled WGS sequence"/>
</dbReference>
<dbReference type="PANTHER" id="PTHR21064:SF6">
    <property type="entry name" value="AMINOGLYCOSIDE PHOSPHOTRANSFERASE DOMAIN-CONTAINING PROTEIN"/>
    <property type="match status" value="1"/>
</dbReference>
<name>N9DPL4_9GAMM</name>
<evidence type="ECO:0000313" key="4">
    <source>
        <dbReference type="Proteomes" id="UP000018460"/>
    </source>
</evidence>
<evidence type="ECO:0000256" key="1">
    <source>
        <dbReference type="ARBA" id="ARBA00038240"/>
    </source>
</evidence>
<organism evidence="3 4">
    <name type="scientific">Acinetobacter bouvetii DSM 14964 = CIP 107468</name>
    <dbReference type="NCBI Taxonomy" id="1120925"/>
    <lineage>
        <taxon>Bacteria</taxon>
        <taxon>Pseudomonadati</taxon>
        <taxon>Pseudomonadota</taxon>
        <taxon>Gammaproteobacteria</taxon>
        <taxon>Moraxellales</taxon>
        <taxon>Moraxellaceae</taxon>
        <taxon>Acinetobacter</taxon>
    </lineage>
</organism>
<dbReference type="Pfam" id="PF01636">
    <property type="entry name" value="APH"/>
    <property type="match status" value="1"/>
</dbReference>
<reference evidence="3 4" key="1">
    <citation type="submission" date="2013-02" db="EMBL/GenBank/DDBJ databases">
        <title>The Genome Sequence of Acinetobacter bouvetii CIP 107468.</title>
        <authorList>
            <consortium name="The Broad Institute Genome Sequencing Platform"/>
            <consortium name="The Broad Institute Genome Sequencing Center for Infectious Disease"/>
            <person name="Cerqueira G."/>
            <person name="Feldgarden M."/>
            <person name="Courvalin P."/>
            <person name="Perichon B."/>
            <person name="Grillot-Courvalin C."/>
            <person name="Clermont D."/>
            <person name="Rocha E."/>
            <person name="Yoon E.-J."/>
            <person name="Nemec A."/>
            <person name="Walker B."/>
            <person name="Young S.K."/>
            <person name="Zeng Q."/>
            <person name="Gargeya S."/>
            <person name="Fitzgerald M."/>
            <person name="Haas B."/>
            <person name="Abouelleil A."/>
            <person name="Alvarado L."/>
            <person name="Arachchi H.M."/>
            <person name="Berlin A.M."/>
            <person name="Chapman S.B."/>
            <person name="Dewar J."/>
            <person name="Goldberg J."/>
            <person name="Griggs A."/>
            <person name="Gujja S."/>
            <person name="Hansen M."/>
            <person name="Howarth C."/>
            <person name="Imamovic A."/>
            <person name="Larimer J."/>
            <person name="McCowan C."/>
            <person name="Murphy C."/>
            <person name="Neiman D."/>
            <person name="Pearson M."/>
            <person name="Priest M."/>
            <person name="Roberts A."/>
            <person name="Saif S."/>
            <person name="Shea T."/>
            <person name="Sisk P."/>
            <person name="Sykes S."/>
            <person name="Wortman J."/>
            <person name="Nusbaum C."/>
            <person name="Birren B."/>
        </authorList>
    </citation>
    <scope>NUCLEOTIDE SEQUENCE [LARGE SCALE GENOMIC DNA]</scope>
    <source>
        <strain evidence="3 4">CIP 107468</strain>
    </source>
</reference>
<dbReference type="InterPro" id="IPR002575">
    <property type="entry name" value="Aminoglycoside_PTrfase"/>
</dbReference>
<dbReference type="GO" id="GO:0004413">
    <property type="term" value="F:homoserine kinase activity"/>
    <property type="evidence" value="ECO:0007669"/>
    <property type="project" value="TreeGrafter"/>
</dbReference>
<proteinExistence type="inferred from homology"/>
<evidence type="ECO:0000259" key="2">
    <source>
        <dbReference type="Pfam" id="PF01636"/>
    </source>
</evidence>
<dbReference type="SUPFAM" id="SSF56112">
    <property type="entry name" value="Protein kinase-like (PK-like)"/>
    <property type="match status" value="1"/>
</dbReference>
<dbReference type="InterPro" id="IPR011009">
    <property type="entry name" value="Kinase-like_dom_sf"/>
</dbReference>
<sequence>MAESSANLGHGMGESPEAKDWQDISADDFRLLQQVYPQLQGKFTVLWRSPRPFSSAVLIQTEHRSYFIKRSHRSFRSASDLQQEHQLIQHLAAQGISVPVLLCSKDGATAAELGDWSCEVHEKAQGFDLYADHLSWKPFFSASHAAKAGEMLAKLHQAVQNYPVQHGRSAKYLISNQDILESHDIEAAIQQRIKSSSALSAYFADKDLDAVWLDQLKAVHGNIKNAMQQASKIWTHNDLHASNLLWTESGDQAEISTVIDFGLADYNSAVYDLAVTIERNFIDWLALEQTADLHIDTAGLSAFIRAYLANAAPLKELEILPELIKIVHTDFALSELEYFAGITRNFKHADAAYYGWLRAHTAWFFQPQGQKFCQLLAKLIQQAKA</sequence>